<gene>
    <name evidence="2" type="ORF">Gohar_000618</name>
</gene>
<keyword evidence="3" id="KW-1185">Reference proteome</keyword>
<dbReference type="Proteomes" id="UP000593560">
    <property type="component" value="Unassembled WGS sequence"/>
</dbReference>
<evidence type="ECO:0000313" key="2">
    <source>
        <dbReference type="EMBL" id="MBA0815897.1"/>
    </source>
</evidence>
<proteinExistence type="predicted"/>
<accession>A0A7J9I186</accession>
<feature type="non-terminal residue" evidence="2">
    <location>
        <position position="86"/>
    </location>
</feature>
<dbReference type="EMBL" id="JABFAD010000013">
    <property type="protein sequence ID" value="MBA0815897.1"/>
    <property type="molecule type" value="Genomic_DNA"/>
</dbReference>
<organism evidence="2 3">
    <name type="scientific">Gossypium harknessii</name>
    <dbReference type="NCBI Taxonomy" id="34285"/>
    <lineage>
        <taxon>Eukaryota</taxon>
        <taxon>Viridiplantae</taxon>
        <taxon>Streptophyta</taxon>
        <taxon>Embryophyta</taxon>
        <taxon>Tracheophyta</taxon>
        <taxon>Spermatophyta</taxon>
        <taxon>Magnoliopsida</taxon>
        <taxon>eudicotyledons</taxon>
        <taxon>Gunneridae</taxon>
        <taxon>Pentapetalae</taxon>
        <taxon>rosids</taxon>
        <taxon>malvids</taxon>
        <taxon>Malvales</taxon>
        <taxon>Malvaceae</taxon>
        <taxon>Malvoideae</taxon>
        <taxon>Gossypium</taxon>
    </lineage>
</organism>
<comment type="caution">
    <text evidence="2">The sequence shown here is derived from an EMBL/GenBank/DDBJ whole genome shotgun (WGS) entry which is preliminary data.</text>
</comment>
<evidence type="ECO:0000256" key="1">
    <source>
        <dbReference type="SAM" id="Phobius"/>
    </source>
</evidence>
<reference evidence="2 3" key="1">
    <citation type="journal article" date="2019" name="Genome Biol. Evol.">
        <title>Insights into the evolution of the New World diploid cottons (Gossypium, subgenus Houzingenia) based on genome sequencing.</title>
        <authorList>
            <person name="Grover C.E."/>
            <person name="Arick M.A. 2nd"/>
            <person name="Thrash A."/>
            <person name="Conover J.L."/>
            <person name="Sanders W.S."/>
            <person name="Peterson D.G."/>
            <person name="Frelichowski J.E."/>
            <person name="Scheffler J.A."/>
            <person name="Scheffler B.E."/>
            <person name="Wendel J.F."/>
        </authorList>
    </citation>
    <scope>NUCLEOTIDE SEQUENCE [LARGE SCALE GENOMIC DNA]</scope>
    <source>
        <strain evidence="2">0</strain>
        <tissue evidence="2">Leaf</tissue>
    </source>
</reference>
<keyword evidence="1" id="KW-1133">Transmembrane helix</keyword>
<keyword evidence="1" id="KW-0812">Transmembrane</keyword>
<dbReference type="AlphaFoldDB" id="A0A7J9I186"/>
<dbReference type="OrthoDB" id="1001126at2759"/>
<protein>
    <submittedName>
        <fullName evidence="2">Uncharacterized protein</fullName>
    </submittedName>
</protein>
<keyword evidence="1" id="KW-0472">Membrane</keyword>
<evidence type="ECO:0000313" key="3">
    <source>
        <dbReference type="Proteomes" id="UP000593560"/>
    </source>
</evidence>
<name>A0A7J9I186_9ROSI</name>
<sequence>MQMQEKFNKYWLEYSSKLSCTTLCKPFLTILNSCLISMVRTPNPCLPLWPGVSMFRIMFLLILVCINSMLIGLIWDESMMRVMITN</sequence>
<feature type="transmembrane region" description="Helical" evidence="1">
    <location>
        <begin position="54"/>
        <end position="75"/>
    </location>
</feature>